<proteinExistence type="predicted"/>
<dbReference type="PROSITE" id="PS51674">
    <property type="entry name" value="4FE4S_WBL"/>
    <property type="match status" value="1"/>
</dbReference>
<organism evidence="2">
    <name type="scientific">uncultured Caudovirales phage</name>
    <dbReference type="NCBI Taxonomy" id="2100421"/>
    <lineage>
        <taxon>Viruses</taxon>
        <taxon>Duplodnaviria</taxon>
        <taxon>Heunggongvirae</taxon>
        <taxon>Uroviricota</taxon>
        <taxon>Caudoviricetes</taxon>
        <taxon>Peduoviridae</taxon>
        <taxon>Maltschvirus</taxon>
        <taxon>Maltschvirus maltsch</taxon>
    </lineage>
</organism>
<name>A0A6J5TBM3_9CAUD</name>
<feature type="domain" description="4Fe-4S Wbl-type" evidence="1">
    <location>
        <begin position="10"/>
        <end position="69"/>
    </location>
</feature>
<gene>
    <name evidence="2" type="ORF">UFOVP222_79</name>
</gene>
<evidence type="ECO:0000259" key="1">
    <source>
        <dbReference type="PROSITE" id="PS51674"/>
    </source>
</evidence>
<protein>
    <submittedName>
        <fullName evidence="2">WhiB-like iron-sulfur binding domain containing protein</fullName>
    </submittedName>
</protein>
<accession>A0A6J5TBM3</accession>
<reference evidence="2" key="1">
    <citation type="submission" date="2020-05" db="EMBL/GenBank/DDBJ databases">
        <authorList>
            <person name="Chiriac C."/>
            <person name="Salcher M."/>
            <person name="Ghai R."/>
            <person name="Kavagutti S V."/>
        </authorList>
    </citation>
    <scope>NUCLEOTIDE SEQUENCE</scope>
</reference>
<dbReference type="InterPro" id="IPR034768">
    <property type="entry name" value="4FE4S_WBL"/>
</dbReference>
<sequence length="94" mass="11009">MKHEWKDDAKCLDWDINLFFDKYEEDVELRGDVDEFCASCPVRRECFATGVSQKAVGVWGGIYLDGGKISREFNRHKTKQDWANTWSELTNDKE</sequence>
<dbReference type="Pfam" id="PF02467">
    <property type="entry name" value="Whib"/>
    <property type="match status" value="1"/>
</dbReference>
<evidence type="ECO:0000313" key="2">
    <source>
        <dbReference type="EMBL" id="CAB5219495.1"/>
    </source>
</evidence>
<dbReference type="EMBL" id="LR798269">
    <property type="protein sequence ID" value="CAB5219495.1"/>
    <property type="molecule type" value="Genomic_DNA"/>
</dbReference>